<gene>
    <name evidence="12" type="ORF">IFO69_17170</name>
</gene>
<reference evidence="12 13" key="1">
    <citation type="submission" date="2020-09" db="EMBL/GenBank/DDBJ databases">
        <title>Echinicola sp. CAU 1574 isolated from sand of Sido Beach.</title>
        <authorList>
            <person name="Kim W."/>
        </authorList>
    </citation>
    <scope>NUCLEOTIDE SEQUENCE [LARGE SCALE GENOMIC DNA]</scope>
    <source>
        <strain evidence="12 13">CAU 1574</strain>
    </source>
</reference>
<dbReference type="InterPro" id="IPR027417">
    <property type="entry name" value="P-loop_NTPase"/>
</dbReference>
<keyword evidence="6" id="KW-0067">ATP-binding</keyword>
<evidence type="ECO:0000256" key="2">
    <source>
        <dbReference type="ARBA" id="ARBA00011903"/>
    </source>
</evidence>
<organism evidence="12 13">
    <name type="scientific">Echinicola arenosa</name>
    <dbReference type="NCBI Taxonomy" id="2774144"/>
    <lineage>
        <taxon>Bacteria</taxon>
        <taxon>Pseudomonadati</taxon>
        <taxon>Bacteroidota</taxon>
        <taxon>Cytophagia</taxon>
        <taxon>Cytophagales</taxon>
        <taxon>Cyclobacteriaceae</taxon>
        <taxon>Echinicola</taxon>
    </lineage>
</organism>
<comment type="catalytic activity">
    <reaction evidence="8">
        <text>L-tyrosyl-[protein] + ATP = O-phospho-L-tyrosyl-[protein] + ADP + H(+)</text>
        <dbReference type="Rhea" id="RHEA:10596"/>
        <dbReference type="Rhea" id="RHEA-COMP:10136"/>
        <dbReference type="Rhea" id="RHEA-COMP:20101"/>
        <dbReference type="ChEBI" id="CHEBI:15378"/>
        <dbReference type="ChEBI" id="CHEBI:30616"/>
        <dbReference type="ChEBI" id="CHEBI:46858"/>
        <dbReference type="ChEBI" id="CHEBI:61978"/>
        <dbReference type="ChEBI" id="CHEBI:456216"/>
        <dbReference type="EC" id="2.7.10.2"/>
    </reaction>
</comment>
<keyword evidence="10" id="KW-0472">Membrane</keyword>
<comment type="caution">
    <text evidence="12">The sequence shown here is derived from an EMBL/GenBank/DDBJ whole genome shotgun (WGS) entry which is preliminary data.</text>
</comment>
<dbReference type="GO" id="GO:0004715">
    <property type="term" value="F:non-membrane spanning protein tyrosine kinase activity"/>
    <property type="evidence" value="ECO:0007669"/>
    <property type="project" value="UniProtKB-EC"/>
</dbReference>
<dbReference type="EMBL" id="JACYTQ010000007">
    <property type="protein sequence ID" value="MBD8490486.1"/>
    <property type="molecule type" value="Genomic_DNA"/>
</dbReference>
<dbReference type="InterPro" id="IPR025669">
    <property type="entry name" value="AAA_dom"/>
</dbReference>
<evidence type="ECO:0000256" key="1">
    <source>
        <dbReference type="ARBA" id="ARBA00007316"/>
    </source>
</evidence>
<protein>
    <recommendedName>
        <fullName evidence="2">non-specific protein-tyrosine kinase</fullName>
        <ecNumber evidence="2">2.7.10.2</ecNumber>
    </recommendedName>
</protein>
<feature type="transmembrane region" description="Helical" evidence="10">
    <location>
        <begin position="512"/>
        <end position="535"/>
    </location>
</feature>
<dbReference type="CDD" id="cd05387">
    <property type="entry name" value="BY-kinase"/>
    <property type="match status" value="1"/>
</dbReference>
<evidence type="ECO:0000256" key="7">
    <source>
        <dbReference type="ARBA" id="ARBA00023137"/>
    </source>
</evidence>
<evidence type="ECO:0000256" key="5">
    <source>
        <dbReference type="ARBA" id="ARBA00022777"/>
    </source>
</evidence>
<evidence type="ECO:0000313" key="12">
    <source>
        <dbReference type="EMBL" id="MBD8490486.1"/>
    </source>
</evidence>
<sequence>MNNNTEFEYYTEDNSNNLDIKEFLGKYLKFWPYIVASVLLAVTGAYFYNLTNPSEYKVEGRLMIEAETSGNVLDLTGNVPVSGIPLSNRIFNQINILKSRPLANEVLDKLDFDVEYYELGTFQNKEVYEESALQVVVDWEHTQLTESDFEISWNNNKSFSVNFPEGEYKKFNPDKSRSLLYEHPGFGPKSFSFDQWVELPFARFKVSVPQTESGDYLVQFRDRTSLVNQYVGDNYTVAQVNALSSILSIELVTTVPEKGRRYINELMATFLDNGLKEKNLQASKTVDFIDNQISGVSDSLSFIENKLERFRSNNRTYNIGSEGNTIFTKITELETVLSQERFKKQYYEQLQDYLVRESYDNIILPSGIGIEDPILNRLIEDLILLQSERSQYLTTQSNSSPSVIAVTKKISDLNESIKEVLRNVNKNSEMTVSDLERRLAKTESEFSRLPVTEQNLLRIQRSFTLNENIYTFLMQRRAESAIAMVSNSAPDKIIENAVPIFVPLKLKPLTNYILATALGFLIPIIIISIIIFTNVRIKDRKELEKKLTAPLLTSIGHNKTDKSLVVFNRNKSGIAEAFRALRTNITFIVPKDKHLTIAISSTIAGEGKTFTSMNLASAYSISDKKTILIGCDLHKPKIFDDFKLTNNLGLSTYLSNQVDNIDAVIQKTSFPNLDVVLAGPTPPNPAELLVKPRFEEMLLELKKSYDVIVLDTPPLGLTSETLSILRQVDLTLCVLRYNYSKFSFIEDINFLRESKGLKNIYAVFNDVSTKSLNYGGYGYGYYSDDKKSNVLDKVFKGSGRAAV</sequence>
<keyword evidence="9" id="KW-0175">Coiled coil</keyword>
<keyword evidence="10" id="KW-1133">Transmembrane helix</keyword>
<dbReference type="Proteomes" id="UP000647133">
    <property type="component" value="Unassembled WGS sequence"/>
</dbReference>
<dbReference type="NCBIfam" id="TIGR01007">
    <property type="entry name" value="eps_fam"/>
    <property type="match status" value="1"/>
</dbReference>
<name>A0ABR9ANX0_9BACT</name>
<evidence type="ECO:0000256" key="6">
    <source>
        <dbReference type="ARBA" id="ARBA00022840"/>
    </source>
</evidence>
<dbReference type="EC" id="2.7.10.2" evidence="2"/>
<feature type="coiled-coil region" evidence="9">
    <location>
        <begin position="418"/>
        <end position="445"/>
    </location>
</feature>
<evidence type="ECO:0000256" key="4">
    <source>
        <dbReference type="ARBA" id="ARBA00022741"/>
    </source>
</evidence>
<keyword evidence="4" id="KW-0547">Nucleotide-binding</keyword>
<feature type="transmembrane region" description="Helical" evidence="10">
    <location>
        <begin position="30"/>
        <end position="48"/>
    </location>
</feature>
<evidence type="ECO:0000313" key="13">
    <source>
        <dbReference type="Proteomes" id="UP000647133"/>
    </source>
</evidence>
<comment type="similarity">
    <text evidence="1">Belongs to the CpsD/CapB family.</text>
</comment>
<keyword evidence="5" id="KW-0418">Kinase</keyword>
<keyword evidence="13" id="KW-1185">Reference proteome</keyword>
<feature type="domain" description="AAA" evidence="11">
    <location>
        <begin position="596"/>
        <end position="733"/>
    </location>
</feature>
<dbReference type="PANTHER" id="PTHR32309">
    <property type="entry name" value="TYROSINE-PROTEIN KINASE"/>
    <property type="match status" value="1"/>
</dbReference>
<keyword evidence="10" id="KW-0812">Transmembrane</keyword>
<dbReference type="SUPFAM" id="SSF52540">
    <property type="entry name" value="P-loop containing nucleoside triphosphate hydrolases"/>
    <property type="match status" value="1"/>
</dbReference>
<dbReference type="InterPro" id="IPR050445">
    <property type="entry name" value="Bact_polysacc_biosynth/exp"/>
</dbReference>
<evidence type="ECO:0000256" key="3">
    <source>
        <dbReference type="ARBA" id="ARBA00022679"/>
    </source>
</evidence>
<evidence type="ECO:0000256" key="10">
    <source>
        <dbReference type="SAM" id="Phobius"/>
    </source>
</evidence>
<proteinExistence type="inferred from homology"/>
<evidence type="ECO:0000256" key="9">
    <source>
        <dbReference type="SAM" id="Coils"/>
    </source>
</evidence>
<dbReference type="Pfam" id="PF13614">
    <property type="entry name" value="AAA_31"/>
    <property type="match status" value="1"/>
</dbReference>
<evidence type="ECO:0000256" key="8">
    <source>
        <dbReference type="ARBA" id="ARBA00051245"/>
    </source>
</evidence>
<dbReference type="InterPro" id="IPR005702">
    <property type="entry name" value="Wzc-like_C"/>
</dbReference>
<accession>A0ABR9ANX0</accession>
<keyword evidence="3 12" id="KW-0808">Transferase</keyword>
<dbReference type="RefSeq" id="WP_192011366.1">
    <property type="nucleotide sequence ID" value="NZ_JACYTQ010000007.1"/>
</dbReference>
<dbReference type="PANTHER" id="PTHR32309:SF13">
    <property type="entry name" value="FERRIC ENTEROBACTIN TRANSPORT PROTEIN FEPE"/>
    <property type="match status" value="1"/>
</dbReference>
<dbReference type="Gene3D" id="3.40.50.300">
    <property type="entry name" value="P-loop containing nucleotide triphosphate hydrolases"/>
    <property type="match status" value="1"/>
</dbReference>
<evidence type="ECO:0000259" key="11">
    <source>
        <dbReference type="Pfam" id="PF13614"/>
    </source>
</evidence>
<keyword evidence="7" id="KW-0829">Tyrosine-protein kinase</keyword>